<name>A0A2K8NA94_9BACL</name>
<dbReference type="InterPro" id="IPR020841">
    <property type="entry name" value="PKS_Beta-ketoAc_synthase_dom"/>
</dbReference>
<dbReference type="PANTHER" id="PTHR11712:SF336">
    <property type="entry name" value="3-OXOACYL-[ACYL-CARRIER-PROTEIN] SYNTHASE, MITOCHONDRIAL"/>
    <property type="match status" value="1"/>
</dbReference>
<protein>
    <submittedName>
        <fullName evidence="5">Beta-ketoacyl-[acyl-carrier-protein] synthase family protein</fullName>
    </submittedName>
</protein>
<dbReference type="Gene3D" id="3.40.47.10">
    <property type="match status" value="1"/>
</dbReference>
<dbReference type="PROSITE" id="PS52004">
    <property type="entry name" value="KS3_2"/>
    <property type="match status" value="1"/>
</dbReference>
<dbReference type="EMBL" id="CP024955">
    <property type="protein sequence ID" value="ATY85362.1"/>
    <property type="molecule type" value="Genomic_DNA"/>
</dbReference>
<dbReference type="Pfam" id="PF02801">
    <property type="entry name" value="Ketoacyl-synt_C"/>
    <property type="match status" value="1"/>
</dbReference>
<evidence type="ECO:0000313" key="5">
    <source>
        <dbReference type="EMBL" id="ATY85362.1"/>
    </source>
</evidence>
<dbReference type="OrthoDB" id="9808669at2"/>
<proteinExistence type="inferred from homology"/>
<dbReference type="InterPro" id="IPR014030">
    <property type="entry name" value="Ketoacyl_synth_N"/>
</dbReference>
<dbReference type="CDD" id="cd00834">
    <property type="entry name" value="KAS_I_II"/>
    <property type="match status" value="1"/>
</dbReference>
<evidence type="ECO:0000256" key="3">
    <source>
        <dbReference type="RuleBase" id="RU003694"/>
    </source>
</evidence>
<dbReference type="InterPro" id="IPR000794">
    <property type="entry name" value="Beta-ketoacyl_synthase"/>
</dbReference>
<evidence type="ECO:0000256" key="2">
    <source>
        <dbReference type="ARBA" id="ARBA00022679"/>
    </source>
</evidence>
<dbReference type="PANTHER" id="PTHR11712">
    <property type="entry name" value="POLYKETIDE SYNTHASE-RELATED"/>
    <property type="match status" value="1"/>
</dbReference>
<dbReference type="SMART" id="SM00825">
    <property type="entry name" value="PKS_KS"/>
    <property type="match status" value="1"/>
</dbReference>
<feature type="domain" description="Ketosynthase family 3 (KS3)" evidence="4">
    <location>
        <begin position="7"/>
        <end position="422"/>
    </location>
</feature>
<gene>
    <name evidence="5" type="ORF">CVV65_10870</name>
</gene>
<dbReference type="KEGG" id="kyr:CVV65_10870"/>
<keyword evidence="6" id="KW-1185">Reference proteome</keyword>
<keyword evidence="2 3" id="KW-0808">Transferase</keyword>
<dbReference type="AlphaFoldDB" id="A0A2K8NA94"/>
<dbReference type="Pfam" id="PF00109">
    <property type="entry name" value="ketoacyl-synt"/>
    <property type="match status" value="1"/>
</dbReference>
<dbReference type="SUPFAM" id="SSF53901">
    <property type="entry name" value="Thiolase-like"/>
    <property type="match status" value="2"/>
</dbReference>
<dbReference type="NCBIfam" id="NF005589">
    <property type="entry name" value="PRK07314.1"/>
    <property type="match status" value="1"/>
</dbReference>
<evidence type="ECO:0000259" key="4">
    <source>
        <dbReference type="PROSITE" id="PS52004"/>
    </source>
</evidence>
<organism evidence="5 6">
    <name type="scientific">Kyrpidia spormannii</name>
    <dbReference type="NCBI Taxonomy" id="2055160"/>
    <lineage>
        <taxon>Bacteria</taxon>
        <taxon>Bacillati</taxon>
        <taxon>Bacillota</taxon>
        <taxon>Bacilli</taxon>
        <taxon>Bacillales</taxon>
        <taxon>Alicyclobacillaceae</taxon>
        <taxon>Kyrpidia</taxon>
    </lineage>
</organism>
<sequence length="428" mass="44692">MRRNPVFTPVAVTGMGAVTPFGSGVQRLWNAIMGRRTAVGAPSDARIAHFSPAVAEVKDFSPMDHLPKKTVRDTDRSTQLALVAAAEAMADAGWTAEEDPFELRGVNANRTGIAWGTAFGGLPSYEEEAVRLAKHPEGRVGPRVVSKAIPNAAEAALAMHYGIRGPAMTYTTACAASANALGEALQWLWLGIVDQVVAGGSESLFTPTALGGLRSAGAVAMEGEGDLSTWCKPFDVDRTGMVMGEGAAALILEPLDRARARGAKVYAVLVGYGASNDAYHETAPHPDGTGAVLAMERALYSAGLGPADIDYINAHATATTAGDRAESLALRRVFGGHLNQIPVSSTKGGMGHLLGAAGAVESIVSIKSIETGWIPPTLHCRQPDPEAPPDLVLDGPRRRHIAVAMSNSFGFGGQNGVLIWADPGLFSR</sequence>
<accession>A0A2K8NA94</accession>
<dbReference type="Proteomes" id="UP000231932">
    <property type="component" value="Chromosome"/>
</dbReference>
<reference evidence="6" key="1">
    <citation type="submission" date="2017-11" db="EMBL/GenBank/DDBJ databases">
        <title>Complete Genome Sequence of Kyrpidia sp. Strain EA-1, a thermophilic, hydrogen-oxidizing Bacterium, isolated from the Azores.</title>
        <authorList>
            <person name="Reiner J.E."/>
            <person name="Lapp C.J."/>
            <person name="Bunk B."/>
            <person name="Gescher J."/>
        </authorList>
    </citation>
    <scope>NUCLEOTIDE SEQUENCE [LARGE SCALE GENOMIC DNA]</scope>
    <source>
        <strain evidence="6">EA-1</strain>
    </source>
</reference>
<dbReference type="InterPro" id="IPR014031">
    <property type="entry name" value="Ketoacyl_synth_C"/>
</dbReference>
<dbReference type="GO" id="GO:0006633">
    <property type="term" value="P:fatty acid biosynthetic process"/>
    <property type="evidence" value="ECO:0007669"/>
    <property type="project" value="TreeGrafter"/>
</dbReference>
<dbReference type="InterPro" id="IPR016039">
    <property type="entry name" value="Thiolase-like"/>
</dbReference>
<evidence type="ECO:0000256" key="1">
    <source>
        <dbReference type="ARBA" id="ARBA00008467"/>
    </source>
</evidence>
<dbReference type="GO" id="GO:0004315">
    <property type="term" value="F:3-oxoacyl-[acyl-carrier-protein] synthase activity"/>
    <property type="evidence" value="ECO:0007669"/>
    <property type="project" value="TreeGrafter"/>
</dbReference>
<comment type="similarity">
    <text evidence="1 3">Belongs to the thiolase-like superfamily. Beta-ketoacyl-ACP synthases family.</text>
</comment>
<dbReference type="RefSeq" id="WP_100668143.1">
    <property type="nucleotide sequence ID" value="NZ_CP024955.1"/>
</dbReference>
<evidence type="ECO:0000313" key="6">
    <source>
        <dbReference type="Proteomes" id="UP000231932"/>
    </source>
</evidence>